<feature type="transmembrane region" description="Helical" evidence="12">
    <location>
        <begin position="65"/>
        <end position="86"/>
    </location>
</feature>
<dbReference type="SUPFAM" id="SSF81321">
    <property type="entry name" value="Family A G protein-coupled receptor-like"/>
    <property type="match status" value="1"/>
</dbReference>
<feature type="transmembrane region" description="Helical" evidence="12">
    <location>
        <begin position="32"/>
        <end position="53"/>
    </location>
</feature>
<comment type="similarity">
    <text evidence="2 11">Belongs to the G-protein coupled receptor 1 family.</text>
</comment>
<keyword evidence="7 12" id="KW-0472">Membrane</keyword>
<keyword evidence="3" id="KW-1003">Cell membrane</keyword>
<dbReference type="PANTHER" id="PTHR11866:SF16">
    <property type="entry name" value="PROSTAGLANDIN E2 RECEPTOR EP4 SUBTYPE-LIKE PROTEIN"/>
    <property type="match status" value="1"/>
</dbReference>
<dbReference type="GO" id="GO:0004930">
    <property type="term" value="F:G protein-coupled receptor activity"/>
    <property type="evidence" value="ECO:0007669"/>
    <property type="project" value="UniProtKB-KW"/>
</dbReference>
<evidence type="ECO:0000256" key="7">
    <source>
        <dbReference type="ARBA" id="ARBA00023136"/>
    </source>
</evidence>
<evidence type="ECO:0000313" key="14">
    <source>
        <dbReference type="EMBL" id="JAG73353.1"/>
    </source>
</evidence>
<organism evidence="14">
    <name type="scientific">Fopius arisanus</name>
    <dbReference type="NCBI Taxonomy" id="64838"/>
    <lineage>
        <taxon>Eukaryota</taxon>
        <taxon>Metazoa</taxon>
        <taxon>Ecdysozoa</taxon>
        <taxon>Arthropoda</taxon>
        <taxon>Hexapoda</taxon>
        <taxon>Insecta</taxon>
        <taxon>Pterygota</taxon>
        <taxon>Neoptera</taxon>
        <taxon>Endopterygota</taxon>
        <taxon>Hymenoptera</taxon>
        <taxon>Apocrita</taxon>
        <taxon>Ichneumonoidea</taxon>
        <taxon>Braconidae</taxon>
        <taxon>Opiinae</taxon>
        <taxon>Fopius</taxon>
    </lineage>
</organism>
<dbReference type="EMBL" id="GBYB01003586">
    <property type="protein sequence ID" value="JAG73353.1"/>
    <property type="molecule type" value="Transcribed_RNA"/>
</dbReference>
<evidence type="ECO:0000313" key="16">
    <source>
        <dbReference type="EMBL" id="JAG77274.1"/>
    </source>
</evidence>
<evidence type="ECO:0000256" key="6">
    <source>
        <dbReference type="ARBA" id="ARBA00023040"/>
    </source>
</evidence>
<evidence type="ECO:0000256" key="10">
    <source>
        <dbReference type="ARBA" id="ARBA00023224"/>
    </source>
</evidence>
<dbReference type="GO" id="GO:0007204">
    <property type="term" value="P:positive regulation of cytosolic calcium ion concentration"/>
    <property type="evidence" value="ECO:0007669"/>
    <property type="project" value="TreeGrafter"/>
</dbReference>
<evidence type="ECO:0000256" key="11">
    <source>
        <dbReference type="RuleBase" id="RU000688"/>
    </source>
</evidence>
<evidence type="ECO:0000256" key="2">
    <source>
        <dbReference type="ARBA" id="ARBA00010663"/>
    </source>
</evidence>
<keyword evidence="6 11" id="KW-0297">G-protein coupled receptor</keyword>
<dbReference type="InterPro" id="IPR017452">
    <property type="entry name" value="GPCR_Rhodpsn_7TM"/>
</dbReference>
<evidence type="ECO:0000313" key="15">
    <source>
        <dbReference type="EMBL" id="JAG73632.1"/>
    </source>
</evidence>
<feature type="transmembrane region" description="Helical" evidence="12">
    <location>
        <begin position="150"/>
        <end position="171"/>
    </location>
</feature>
<evidence type="ECO:0000256" key="8">
    <source>
        <dbReference type="ARBA" id="ARBA00023170"/>
    </source>
</evidence>
<feature type="transmembrane region" description="Helical" evidence="12">
    <location>
        <begin position="106"/>
        <end position="129"/>
    </location>
</feature>
<evidence type="ECO:0000256" key="12">
    <source>
        <dbReference type="SAM" id="Phobius"/>
    </source>
</evidence>
<gene>
    <name evidence="14" type="primary">PTGER4_2</name>
    <name evidence="15" type="synonym">PTGER4_0</name>
    <name evidence="16" type="synonym">PTGER4_1</name>
    <name evidence="14" type="ORF">g.64734</name>
    <name evidence="15" type="ORF">g.64737</name>
    <name evidence="16" type="ORF">g.64742</name>
</gene>
<comment type="subcellular location">
    <subcellularLocation>
        <location evidence="1">Cell membrane</location>
        <topology evidence="1">Multi-pass membrane protein</topology>
    </subcellularLocation>
</comment>
<protein>
    <submittedName>
        <fullName evidence="15">PTGER4_0 protein</fullName>
    </submittedName>
    <submittedName>
        <fullName evidence="16">PTGER4_1 protein</fullName>
    </submittedName>
    <submittedName>
        <fullName evidence="14">PTGER4_2 protein</fullName>
    </submittedName>
</protein>
<dbReference type="InterPro" id="IPR008365">
    <property type="entry name" value="Prostanoid_rcpt"/>
</dbReference>
<dbReference type="GO" id="GO:0007189">
    <property type="term" value="P:adenylate cyclase-activating G protein-coupled receptor signaling pathway"/>
    <property type="evidence" value="ECO:0007669"/>
    <property type="project" value="TreeGrafter"/>
</dbReference>
<dbReference type="Gene3D" id="1.20.1070.10">
    <property type="entry name" value="Rhodopsin 7-helix transmembrane proteins"/>
    <property type="match status" value="1"/>
</dbReference>
<proteinExistence type="inferred from homology"/>
<dbReference type="EMBL" id="GBYB01007507">
    <property type="protein sequence ID" value="JAG77274.1"/>
    <property type="molecule type" value="Transcribed_RNA"/>
</dbReference>
<evidence type="ECO:0000256" key="3">
    <source>
        <dbReference type="ARBA" id="ARBA00022475"/>
    </source>
</evidence>
<feature type="transmembrane region" description="Helical" evidence="12">
    <location>
        <begin position="262"/>
        <end position="283"/>
    </location>
</feature>
<dbReference type="PANTHER" id="PTHR11866">
    <property type="entry name" value="G-PROTEIN COUPLED RECEPTOR FAMILY 1 MEMBER"/>
    <property type="match status" value="1"/>
</dbReference>
<accession>A0A0C9R9U9</accession>
<dbReference type="CDD" id="cd00637">
    <property type="entry name" value="7tm_classA_rhodopsin-like"/>
    <property type="match status" value="1"/>
</dbReference>
<dbReference type="Pfam" id="PF00001">
    <property type="entry name" value="7tm_1"/>
    <property type="match status" value="1"/>
</dbReference>
<dbReference type="PROSITE" id="PS00237">
    <property type="entry name" value="G_PROTEIN_RECEP_F1_1"/>
    <property type="match status" value="1"/>
</dbReference>
<keyword evidence="9" id="KW-0325">Glycoprotein</keyword>
<evidence type="ECO:0000256" key="5">
    <source>
        <dbReference type="ARBA" id="ARBA00022989"/>
    </source>
</evidence>
<dbReference type="InterPro" id="IPR000276">
    <property type="entry name" value="GPCR_Rhodpsn"/>
</dbReference>
<feature type="domain" description="G-protein coupled receptors family 1 profile" evidence="13">
    <location>
        <begin position="44"/>
        <end position="323"/>
    </location>
</feature>
<keyword evidence="4 11" id="KW-0812">Transmembrane</keyword>
<feature type="transmembrane region" description="Helical" evidence="12">
    <location>
        <begin position="191"/>
        <end position="212"/>
    </location>
</feature>
<keyword evidence="8 11" id="KW-0675">Receptor</keyword>
<evidence type="ECO:0000256" key="9">
    <source>
        <dbReference type="ARBA" id="ARBA00023180"/>
    </source>
</evidence>
<dbReference type="AlphaFoldDB" id="A0A0C9R9U9"/>
<dbReference type="EMBL" id="GBYB01003865">
    <property type="protein sequence ID" value="JAG73632.1"/>
    <property type="molecule type" value="Transcribed_RNA"/>
</dbReference>
<reference evidence="14" key="1">
    <citation type="submission" date="2015-01" db="EMBL/GenBank/DDBJ databases">
        <title>Transcriptome Assembly of Fopius arisanus.</title>
        <authorList>
            <person name="Geib S."/>
        </authorList>
    </citation>
    <scope>NUCLEOTIDE SEQUENCE</scope>
</reference>
<keyword evidence="10 11" id="KW-0807">Transducer</keyword>
<dbReference type="PRINTS" id="PR00237">
    <property type="entry name" value="GPCRRHODOPSN"/>
</dbReference>
<keyword evidence="5 12" id="KW-1133">Transmembrane helix</keyword>
<dbReference type="GO" id="GO:0005886">
    <property type="term" value="C:plasma membrane"/>
    <property type="evidence" value="ECO:0007669"/>
    <property type="project" value="UniProtKB-SubCell"/>
</dbReference>
<evidence type="ECO:0000256" key="4">
    <source>
        <dbReference type="ARBA" id="ARBA00022692"/>
    </source>
</evidence>
<sequence length="401" mass="45222">MEFNDTMTLDMLTTTMMIPVPVKRHVTLASQIVLTLVYMCGVIGNISALVILFHKDKRRNPKHLFMLRCLAINDLVALLGMLVQMHVTIYTVDSVTSSRSFCSLRIAWRLFGLFSGCVAIVMAVERWLALTRPFIYQKRITFPVIVRCMLLLWIAALTLTTLPLFGFGIYYKNDKCMRYREATEPRDVAYAYVWFSSGTFLCISIVWCNLAVSLALRRLGNRVGALRRSSKASSRTKPLLVTAKTPSTEIGLTAEERAFAKLMAVLSISFVICWMPQMIGIPLAQLSLKLPASAVLARKLIRIFHIVADILLCIHFTLDPYIYVLLRMPRPRFRLLKPICKFCWPQRSRESSFTGITEPMTTTDADPPTPITEVPSTLGAVTGSSSEIENTESHGWKLSIL</sequence>
<evidence type="ECO:0000256" key="1">
    <source>
        <dbReference type="ARBA" id="ARBA00004651"/>
    </source>
</evidence>
<evidence type="ECO:0000259" key="13">
    <source>
        <dbReference type="PROSITE" id="PS50262"/>
    </source>
</evidence>
<name>A0A0C9R9U9_9HYME</name>
<feature type="transmembrane region" description="Helical" evidence="12">
    <location>
        <begin position="303"/>
        <end position="326"/>
    </location>
</feature>
<dbReference type="PROSITE" id="PS50262">
    <property type="entry name" value="G_PROTEIN_RECEP_F1_2"/>
    <property type="match status" value="1"/>
</dbReference>